<dbReference type="InterPro" id="IPR027410">
    <property type="entry name" value="TCP-1-like_intermed_sf"/>
</dbReference>
<organism evidence="16 17">
    <name type="scientific">Lichtheimia corymbifera JMRC:FSU:9682</name>
    <dbReference type="NCBI Taxonomy" id="1263082"/>
    <lineage>
        <taxon>Eukaryota</taxon>
        <taxon>Fungi</taxon>
        <taxon>Fungi incertae sedis</taxon>
        <taxon>Mucoromycota</taxon>
        <taxon>Mucoromycotina</taxon>
        <taxon>Mucoromycetes</taxon>
        <taxon>Mucorales</taxon>
        <taxon>Lichtheimiaceae</taxon>
        <taxon>Lichtheimia</taxon>
    </lineage>
</organism>
<evidence type="ECO:0000256" key="3">
    <source>
        <dbReference type="ARBA" id="ARBA00022679"/>
    </source>
</evidence>
<dbReference type="Pfam" id="PF00118">
    <property type="entry name" value="Cpn60_TCP1"/>
    <property type="match status" value="1"/>
</dbReference>
<evidence type="ECO:0000313" key="16">
    <source>
        <dbReference type="EMBL" id="CDH59120.1"/>
    </source>
</evidence>
<keyword evidence="3 12" id="KW-0808">Transferase</keyword>
<feature type="region of interest" description="Disordered" evidence="13">
    <location>
        <begin position="1913"/>
        <end position="1936"/>
    </location>
</feature>
<dbReference type="Gene3D" id="3.30.800.10">
    <property type="entry name" value="Phosphatidylinositol Phosphate Kinase II Beta"/>
    <property type="match status" value="1"/>
</dbReference>
<sequence>MNADDLTTLTTFNFDVPEGDNSDEWGLYQVFNKFKAAVSGQTPASASTHSDEELRSTESMAGSEQRHIFVTTPTPPASCKSSTCTIGLPTQSSIRAPSSTAVTTVTASAVHEDDVSRQQQQQQQQQDEGDDYLGQPISKTASIDSDTHSVSTTFSISTSHSLSRIIARLRGQKSDKEFWMSDEQCKECYKCRKPFKLLRRRHHCRICGQIFCGKCASHTISGQLYNQKGEVRVCNFCFREHHMGRDASGETAMRSIDPLPEHQLLPHNASESVTIIPSQPPPSAPPKMHIPTPTVKHPSSLSQQYGDSDATTVQLEITTDASSLHDHPRPSFQASNTTTATTIAGSGGGGGGGTLSRSGSISATAAPGGMSDMDMEQNGDNGLRRLLDASASLLKSSRPRSNTSSTVVVEDPRHVNSNHGSPLPFQSSSLHDRGGGMLVADRELSPFMSHGVTDEEEDDDMEYQLYDLYSRPASHPGGASFRMPSSGSNQSQPVMINKVDSATSVNMHDAVDSDDEAYDNRLRLKRTEELRGGIVGPERSLSLRRQSIGSHRSGSRSAAAAAAQHRHKGIRINTSNLPKADYALLQSEGWSPAPFMSPFDDKYSNTPFEHTAIKSRLFTPRSRRISAPPPNVELSYGALLHARRMLRQLMADASFSSLSDQMKSDWEGIITNLLLKVTDNVRPDVRSGDDMDIRHYIKIKKVPGGLPSDSFYVKGVMFTKNVAHKRMVRNISQPRILILLFSLDYSRVEMENQLMSIEPVITQEREHIRKLVNRIVALRPSLLLVKSTVSRVALEYLLEANIPVIHNVKYSVIEAVARCTHATIVTSVDKLQLGSLSLGHCGTFEIRTLIHEWIPNRRKTYLIFDECQPDLGGTIVLRGATNETLRLIKRLIDFMVFVVNNLKLETSLLRDSFAKNRSLDQQDSKSKDDSPTSPDTETEEKGATFTSASIQDMDTSVNKFIHLYQDTVLSASQFVIFPKPYLLTCLKETNDKLATLEASAAASASPSGKAERQSVSSNTDHQPHPSFDGEYEHLVARRNQLARAWAAYVRESIDHTNPFYHQNIMVLYSNVCTITTVPCQGPEIRIFEYYCPPADKTLGQYISDLCRDALESCPSSMCEHPVHDHYKSYAHGNARINVMIESFPCPQSGMSDKILMWSYCKECEQPTPVTPMSENTWNYSFGKFLEICLYQRGVQCRADICPHDIGLHHVRYFGYKDFAVRFQYERIDLLEVAPPPMKLFTLSQVQIDLKENEFKTLRSKISRFYQSIIERNKAFPFDLVDPRKLEACKAELQEISHRSDSEKKQVLQILQKVYARTDPTDALTINWVRRILFEQITHWDIEYADFVRHYLQPERELRKITASHLRKVFPTDMPEEARGGERTKRAAEMTDLPLLGTELDDDYDDDDDNGSYDLEQQQRQRPPAMLPQLSCSPITSENGDDWKGGGTMDEKQEDEGDQGKDKKRVSLDEHPSFLQHEVRRRLSLELMREFNAKFKQEESSPRDKGIGYTKPKGNQNTSNMAPGVNNTPSRIPVLHLGHQNKAKLSPPLYDTSVSPSAVYDGTRPSVQIQPAEQLHQPESMRRRKSMLPDCRYDLLLTGDHNVSGGGQLFAGTKSPFGNPKHALQHIRPHTFTGSRSHEDTSSSLSTKNDPKRAFPPPPPPPSASHGRQFRSRLPRKKTSLQVYTRVNDLVRENMEDELPDEERINMVNQVIDEHPTAPSGDSVDYFSPMAPYTNRVTEAPRPSFFSQHYQGGGGGGATEPITDFGMELERHPPPAVELLEPPPVSVMAGVSSNDIRNPDEDDSESLQSENRQMVGDKARDDKSQQQQQQQPEKSSIMKTITSFLTDSGVASLLPLEYPLQPTEHIFPDSFVIVNEEKPSTIIAYTLSCHDYLAKLYGAQDSASEFSVDDSIVNGSTDLPMPTESSTESSPMPAPDIQETLTRESGSHMGYSFRTGTGTTKFVCKVFFVEQFDALRRNCGCHESYIHSLADCVKWDSSGGRSGSAFLKTADDRLLMKQVSRFELDAFLRFAPAYFHYMSEAFFSELPTVLAKIFGFYSISYKNTVTGKSMRMDVLVMENLFYQRKIKQIFDLKGSMRNRHVQSTGKQDEVLLDENLVELIYHSPLFIRAHAKELLRSSLHNDTLFLSNRNVMDYSLLVGIDDERQELVVGIVDFIRTFTWDKKLESWVKESGILGGGGKGPTIVSPRQYRIRFREAMERYFLMVPDEWSLTRQIRAPYTGLYHHHQQQLLPEQPMIQSPLQQEQQQQPEE</sequence>
<dbReference type="GO" id="GO:0046854">
    <property type="term" value="P:phosphatidylinositol phosphate biosynthetic process"/>
    <property type="evidence" value="ECO:0007669"/>
    <property type="project" value="TreeGrafter"/>
</dbReference>
<dbReference type="EC" id="2.7.1.150" evidence="2"/>
<keyword evidence="8" id="KW-0862">Zinc</keyword>
<dbReference type="SUPFAM" id="SSF54849">
    <property type="entry name" value="GroEL-intermediate domain like"/>
    <property type="match status" value="1"/>
</dbReference>
<feature type="compositionally biased region" description="Acidic residues" evidence="13">
    <location>
        <begin position="1398"/>
        <end position="1410"/>
    </location>
</feature>
<dbReference type="Pfam" id="PF01504">
    <property type="entry name" value="PIP5K"/>
    <property type="match status" value="1"/>
</dbReference>
<dbReference type="InterPro" id="IPR027483">
    <property type="entry name" value="PInositol-4-P-4/5-kinase_C_sf"/>
</dbReference>
<dbReference type="VEuPathDB" id="FungiDB:LCOR_09950.1"/>
<comment type="catalytic activity">
    <reaction evidence="1">
        <text>a 1,2-diacyl-sn-glycero-3-phospho-(1D-myo-inositol-3-phosphate) + ATP = a 1,2-diacyl-sn-glycero-3-phospho-(1D-myo-inositol-3,5-bisphosphate) + ADP + H(+)</text>
        <dbReference type="Rhea" id="RHEA:13609"/>
        <dbReference type="ChEBI" id="CHEBI:15378"/>
        <dbReference type="ChEBI" id="CHEBI:30616"/>
        <dbReference type="ChEBI" id="CHEBI:57923"/>
        <dbReference type="ChEBI" id="CHEBI:58088"/>
        <dbReference type="ChEBI" id="CHEBI:456216"/>
        <dbReference type="EC" id="2.7.1.150"/>
    </reaction>
</comment>
<evidence type="ECO:0000256" key="5">
    <source>
        <dbReference type="ARBA" id="ARBA00022741"/>
    </source>
</evidence>
<dbReference type="InterPro" id="IPR027409">
    <property type="entry name" value="GroEL-like_apical_dom_sf"/>
</dbReference>
<evidence type="ECO:0000256" key="2">
    <source>
        <dbReference type="ARBA" id="ARBA00012009"/>
    </source>
</evidence>
<reference evidence="16" key="1">
    <citation type="submission" date="2013-08" db="EMBL/GenBank/DDBJ databases">
        <title>Gene expansion shapes genome architecture in the human pathogen Lichtheimia corymbifera: an evolutionary genomics analysis in the ancient terrestrial Mucorales (Mucoromycotina).</title>
        <authorList>
            <person name="Schwartze V.U."/>
            <person name="Winter S."/>
            <person name="Shelest E."/>
            <person name="Marcet-Houben M."/>
            <person name="Horn F."/>
            <person name="Wehner S."/>
            <person name="Hoffmann K."/>
            <person name="Riege K."/>
            <person name="Sammeth M."/>
            <person name="Nowrousian M."/>
            <person name="Valiante V."/>
            <person name="Linde J."/>
            <person name="Jacobsen I.D."/>
            <person name="Marz M."/>
            <person name="Brakhage A.A."/>
            <person name="Gabaldon T."/>
            <person name="Bocker S."/>
            <person name="Voigt K."/>
        </authorList>
    </citation>
    <scope>NUCLEOTIDE SEQUENCE [LARGE SCALE GENOMIC DNA]</scope>
    <source>
        <strain evidence="16">FSU 9682</strain>
    </source>
</reference>
<dbReference type="GO" id="GO:0010008">
    <property type="term" value="C:endosome membrane"/>
    <property type="evidence" value="ECO:0007669"/>
    <property type="project" value="TreeGrafter"/>
</dbReference>
<keyword evidence="17" id="KW-1185">Reference proteome</keyword>
<feature type="region of interest" description="Disordered" evidence="13">
    <location>
        <begin position="1630"/>
        <end position="1680"/>
    </location>
</feature>
<feature type="compositionally biased region" description="Low complexity" evidence="13">
    <location>
        <begin position="1919"/>
        <end position="1930"/>
    </location>
</feature>
<evidence type="ECO:0000256" key="12">
    <source>
        <dbReference type="PROSITE-ProRule" id="PRU00781"/>
    </source>
</evidence>
<feature type="domain" description="PIPK" evidence="15">
    <location>
        <begin position="1901"/>
        <end position="2220"/>
    </location>
</feature>
<feature type="region of interest" description="Disordered" evidence="13">
    <location>
        <begin position="393"/>
        <end position="429"/>
    </location>
</feature>
<proteinExistence type="predicted"/>
<feature type="compositionally biased region" description="Basic residues" evidence="13">
    <location>
        <begin position="1667"/>
        <end position="1678"/>
    </location>
</feature>
<dbReference type="SUPFAM" id="SSF57903">
    <property type="entry name" value="FYVE/PHD zinc finger"/>
    <property type="match status" value="1"/>
</dbReference>
<dbReference type="PANTHER" id="PTHR45748:SF7">
    <property type="entry name" value="1-PHOSPHATIDYLINOSITOL 3-PHOSPHATE 5-KINASE-RELATED"/>
    <property type="match status" value="1"/>
</dbReference>
<dbReference type="Pfam" id="PF01363">
    <property type="entry name" value="FYVE"/>
    <property type="match status" value="1"/>
</dbReference>
<dbReference type="PROSITE" id="PS50178">
    <property type="entry name" value="ZF_FYVE"/>
    <property type="match status" value="1"/>
</dbReference>
<dbReference type="FunFam" id="3.30.810.10:FF:000001">
    <property type="entry name" value="1-phosphatidylinositol 3-phosphate 5-kinase FAB1"/>
    <property type="match status" value="1"/>
</dbReference>
<keyword evidence="6 11" id="KW-0863">Zinc-finger</keyword>
<dbReference type="InterPro" id="IPR017455">
    <property type="entry name" value="Znf_FYVE-rel"/>
</dbReference>
<evidence type="ECO:0000313" key="17">
    <source>
        <dbReference type="Proteomes" id="UP000027586"/>
    </source>
</evidence>
<feature type="region of interest" description="Disordered" evidence="13">
    <location>
        <begin position="1371"/>
        <end position="1472"/>
    </location>
</feature>
<dbReference type="EMBL" id="CBTN010000065">
    <property type="protein sequence ID" value="CDH59120.1"/>
    <property type="molecule type" value="Genomic_DNA"/>
</dbReference>
<dbReference type="SUPFAM" id="SSF56104">
    <property type="entry name" value="SAICAR synthase-like"/>
    <property type="match status" value="1"/>
</dbReference>
<dbReference type="InterPro" id="IPR044769">
    <property type="entry name" value="PIKfyve_PIPKc"/>
</dbReference>
<evidence type="ECO:0000256" key="1">
    <source>
        <dbReference type="ARBA" id="ARBA00000768"/>
    </source>
</evidence>
<feature type="compositionally biased region" description="Basic and acidic residues" evidence="13">
    <location>
        <begin position="1375"/>
        <end position="1388"/>
    </location>
</feature>
<dbReference type="OrthoDB" id="158357at2759"/>
<dbReference type="SUPFAM" id="SSF52029">
    <property type="entry name" value="GroEL apical domain-like"/>
    <property type="match status" value="1"/>
</dbReference>
<dbReference type="Gene3D" id="3.30.40.10">
    <property type="entry name" value="Zinc/RING finger domain, C3HC4 (zinc finger)"/>
    <property type="match status" value="1"/>
</dbReference>
<evidence type="ECO:0000256" key="9">
    <source>
        <dbReference type="ARBA" id="ARBA00022840"/>
    </source>
</evidence>
<feature type="compositionally biased region" description="Basic and acidic residues" evidence="13">
    <location>
        <begin position="919"/>
        <end position="930"/>
    </location>
</feature>
<dbReference type="CDD" id="cd17300">
    <property type="entry name" value="PIPKc_PIKfyve"/>
    <property type="match status" value="1"/>
</dbReference>
<protein>
    <recommendedName>
        <fullName evidence="2">1-phosphatidylinositol-3-phosphate 5-kinase</fullName>
        <ecNumber evidence="2">2.7.1.150</ecNumber>
    </recommendedName>
    <alternativeName>
        <fullName evidence="10">Type III PIP kinase</fullName>
    </alternativeName>
</protein>
<accession>A0A068SAZ5</accession>
<dbReference type="PANTHER" id="PTHR45748">
    <property type="entry name" value="1-PHOSPHATIDYLINOSITOL 3-PHOSPHATE 5-KINASE-RELATED"/>
    <property type="match status" value="1"/>
</dbReference>
<keyword evidence="4" id="KW-0479">Metal-binding</keyword>
<dbReference type="GO" id="GO:0000285">
    <property type="term" value="F:1-phosphatidylinositol-3-phosphate 5-kinase activity"/>
    <property type="evidence" value="ECO:0007669"/>
    <property type="project" value="UniProtKB-EC"/>
</dbReference>
<evidence type="ECO:0000256" key="8">
    <source>
        <dbReference type="ARBA" id="ARBA00022833"/>
    </source>
</evidence>
<feature type="compositionally biased region" description="Low complexity" evidence="13">
    <location>
        <begin position="334"/>
        <end position="344"/>
    </location>
</feature>
<evidence type="ECO:0000256" key="11">
    <source>
        <dbReference type="PROSITE-ProRule" id="PRU00091"/>
    </source>
</evidence>
<feature type="compositionally biased region" description="Polar residues" evidence="13">
    <location>
        <begin position="415"/>
        <end position="429"/>
    </location>
</feature>
<evidence type="ECO:0000256" key="13">
    <source>
        <dbReference type="SAM" id="MobiDB-lite"/>
    </source>
</evidence>
<dbReference type="InterPro" id="IPR013083">
    <property type="entry name" value="Znf_RING/FYVE/PHD"/>
</dbReference>
<dbReference type="SMART" id="SM00330">
    <property type="entry name" value="PIPKc"/>
    <property type="match status" value="1"/>
</dbReference>
<feature type="compositionally biased region" description="Pro residues" evidence="13">
    <location>
        <begin position="1653"/>
        <end position="1662"/>
    </location>
</feature>
<feature type="domain" description="FYVE-type" evidence="14">
    <location>
        <begin position="182"/>
        <end position="242"/>
    </location>
</feature>
<evidence type="ECO:0000256" key="4">
    <source>
        <dbReference type="ARBA" id="ARBA00022723"/>
    </source>
</evidence>
<dbReference type="GO" id="GO:0008270">
    <property type="term" value="F:zinc ion binding"/>
    <property type="evidence" value="ECO:0007669"/>
    <property type="project" value="UniProtKB-KW"/>
</dbReference>
<feature type="region of interest" description="Disordered" evidence="13">
    <location>
        <begin position="1773"/>
        <end position="1836"/>
    </location>
</feature>
<dbReference type="FunFam" id="3.30.800.10:FF:000005">
    <property type="entry name" value="1-phosphatidylinositol-3-phosphate 5-kinase (Fab1)"/>
    <property type="match status" value="1"/>
</dbReference>
<dbReference type="InterPro" id="IPR002423">
    <property type="entry name" value="Cpn60/GroEL/TCP-1"/>
</dbReference>
<name>A0A068SAZ5_9FUNG</name>
<evidence type="ECO:0000256" key="7">
    <source>
        <dbReference type="ARBA" id="ARBA00022777"/>
    </source>
</evidence>
<evidence type="ECO:0000259" key="15">
    <source>
        <dbReference type="PROSITE" id="PS51455"/>
    </source>
</evidence>
<dbReference type="InterPro" id="IPR000306">
    <property type="entry name" value="Znf_FYVE"/>
</dbReference>
<feature type="region of interest" description="Disordered" evidence="13">
    <location>
        <begin position="919"/>
        <end position="947"/>
    </location>
</feature>
<dbReference type="CDD" id="cd03334">
    <property type="entry name" value="Fab1_TCP"/>
    <property type="match status" value="1"/>
</dbReference>
<keyword evidence="7 12" id="KW-0418">Kinase</keyword>
<comment type="caution">
    <text evidence="16">The sequence shown here is derived from an EMBL/GenBank/DDBJ whole genome shotgun (WGS) entry which is preliminary data.</text>
</comment>
<evidence type="ECO:0000256" key="10">
    <source>
        <dbReference type="ARBA" id="ARBA00075294"/>
    </source>
</evidence>
<dbReference type="STRING" id="1263082.A0A068SAZ5"/>
<feature type="region of interest" description="Disordered" evidence="13">
    <location>
        <begin position="322"/>
        <end position="380"/>
    </location>
</feature>
<keyword evidence="9 12" id="KW-0067">ATP-binding</keyword>
<dbReference type="CDD" id="cd15725">
    <property type="entry name" value="FYVE_PIKfyve_Fab1"/>
    <property type="match status" value="1"/>
</dbReference>
<feature type="compositionally biased region" description="Basic and acidic residues" evidence="13">
    <location>
        <begin position="1457"/>
        <end position="1472"/>
    </location>
</feature>
<keyword evidence="5 12" id="KW-0547">Nucleotide-binding</keyword>
<dbReference type="GO" id="GO:0005524">
    <property type="term" value="F:ATP binding"/>
    <property type="evidence" value="ECO:0007669"/>
    <property type="project" value="UniProtKB-UniRule"/>
</dbReference>
<dbReference type="GO" id="GO:0000329">
    <property type="term" value="C:fungal-type vacuole membrane"/>
    <property type="evidence" value="ECO:0007669"/>
    <property type="project" value="TreeGrafter"/>
</dbReference>
<feature type="region of interest" description="Disordered" evidence="13">
    <location>
        <begin position="1000"/>
        <end position="1028"/>
    </location>
</feature>
<feature type="region of interest" description="Disordered" evidence="13">
    <location>
        <begin position="104"/>
        <end position="144"/>
    </location>
</feature>
<feature type="region of interest" description="Disordered" evidence="13">
    <location>
        <begin position="40"/>
        <end position="64"/>
    </location>
</feature>
<feature type="region of interest" description="Disordered" evidence="13">
    <location>
        <begin position="1495"/>
        <end position="1526"/>
    </location>
</feature>
<evidence type="ECO:0000256" key="6">
    <source>
        <dbReference type="ARBA" id="ARBA00022771"/>
    </source>
</evidence>
<dbReference type="InterPro" id="IPR002498">
    <property type="entry name" value="PInositol-4-P-4/5-kinase_core"/>
</dbReference>
<feature type="compositionally biased region" description="Gly residues" evidence="13">
    <location>
        <begin position="345"/>
        <end position="354"/>
    </location>
</feature>
<feature type="compositionally biased region" description="Basic and acidic residues" evidence="13">
    <location>
        <begin position="1814"/>
        <end position="1823"/>
    </location>
</feature>
<dbReference type="SMART" id="SM00064">
    <property type="entry name" value="FYVE"/>
    <property type="match status" value="1"/>
</dbReference>
<evidence type="ECO:0000259" key="14">
    <source>
        <dbReference type="PROSITE" id="PS50178"/>
    </source>
</evidence>
<dbReference type="InterPro" id="IPR011011">
    <property type="entry name" value="Znf_FYVE_PHD"/>
</dbReference>
<feature type="compositionally biased region" description="Basic and acidic residues" evidence="13">
    <location>
        <begin position="1495"/>
        <end position="1505"/>
    </location>
</feature>
<dbReference type="Gene3D" id="3.50.7.10">
    <property type="entry name" value="GroEL"/>
    <property type="match status" value="1"/>
</dbReference>
<dbReference type="Proteomes" id="UP000027586">
    <property type="component" value="Unassembled WGS sequence"/>
</dbReference>
<dbReference type="FunFam" id="3.50.7.10:FF:000007">
    <property type="entry name" value="1-phosphatidylinositol 3-phosphate 5-kinase isoform X1"/>
    <property type="match status" value="1"/>
</dbReference>
<dbReference type="InterPro" id="IPR027484">
    <property type="entry name" value="PInositol-4-P-5-kinase_N"/>
</dbReference>
<dbReference type="PROSITE" id="PS51455">
    <property type="entry name" value="PIPK"/>
    <property type="match status" value="1"/>
</dbReference>
<gene>
    <name evidence="16" type="ORF">LCOR_09950.1</name>
</gene>
<feature type="compositionally biased region" description="Polar residues" evidence="13">
    <location>
        <begin position="1512"/>
        <end position="1526"/>
    </location>
</feature>
<dbReference type="Gene3D" id="3.30.810.10">
    <property type="entry name" value="2-Layer Sandwich"/>
    <property type="match status" value="1"/>
</dbReference>